<keyword evidence="4" id="KW-0804">Transcription</keyword>
<dbReference type="Pfam" id="PF00126">
    <property type="entry name" value="HTH_1"/>
    <property type="match status" value="1"/>
</dbReference>
<dbReference type="GO" id="GO:0003700">
    <property type="term" value="F:DNA-binding transcription factor activity"/>
    <property type="evidence" value="ECO:0007669"/>
    <property type="project" value="InterPro"/>
</dbReference>
<dbReference type="InterPro" id="IPR036388">
    <property type="entry name" value="WH-like_DNA-bd_sf"/>
</dbReference>
<dbReference type="STRING" id="1960309.SAMN03159343_3082"/>
<sequence>MSTRPRFTLAQLQYFVAAAETGNISLAAAGLHTSQSGMSTAIQRLERDLGCALFVRHHARGISLTADGRLLLDRARALLRDAGELQDLGRQLHASADGALSAGVFATLAPFFVPRVLPTLRTRHPGLTVAVLEADQTALQAALRAGTCDIALTYGLDVAEDMQFTEVARSRPYALVSPRHPVAGQAQAGLAELAQRPMALLDLPELSHLMLGMFAAAGVPLPETSRTTSFETLRALVAAGDGFAIVNRRPRPADAADGTGLRTVEVADAPAVPVGLLQAASVRRNHRMQVFADACAAVAVQVSDPSRS</sequence>
<dbReference type="EMBL" id="FMUH01000005">
    <property type="protein sequence ID" value="SCX54465.1"/>
    <property type="molecule type" value="Genomic_DNA"/>
</dbReference>
<gene>
    <name evidence="6" type="ORF">SAMN03159343_3082</name>
</gene>
<dbReference type="SUPFAM" id="SSF53850">
    <property type="entry name" value="Periplasmic binding protein-like II"/>
    <property type="match status" value="1"/>
</dbReference>
<dbReference type="PANTHER" id="PTHR30346:SF0">
    <property type="entry name" value="HCA OPERON TRANSCRIPTIONAL ACTIVATOR HCAR"/>
    <property type="match status" value="1"/>
</dbReference>
<dbReference type="PROSITE" id="PS50931">
    <property type="entry name" value="HTH_LYSR"/>
    <property type="match status" value="1"/>
</dbReference>
<evidence type="ECO:0000259" key="5">
    <source>
        <dbReference type="PROSITE" id="PS50931"/>
    </source>
</evidence>
<evidence type="ECO:0000256" key="1">
    <source>
        <dbReference type="ARBA" id="ARBA00009437"/>
    </source>
</evidence>
<keyword evidence="7" id="KW-1185">Reference proteome</keyword>
<keyword evidence="2" id="KW-0805">Transcription regulation</keyword>
<dbReference type="Pfam" id="PF03466">
    <property type="entry name" value="LysR_substrate"/>
    <property type="match status" value="1"/>
</dbReference>
<dbReference type="PANTHER" id="PTHR30346">
    <property type="entry name" value="TRANSCRIPTIONAL DUAL REGULATOR HCAR-RELATED"/>
    <property type="match status" value="1"/>
</dbReference>
<evidence type="ECO:0000313" key="7">
    <source>
        <dbReference type="Proteomes" id="UP000198981"/>
    </source>
</evidence>
<dbReference type="GO" id="GO:0032993">
    <property type="term" value="C:protein-DNA complex"/>
    <property type="evidence" value="ECO:0007669"/>
    <property type="project" value="TreeGrafter"/>
</dbReference>
<name>A0A1G4YM93_9ACTN</name>
<evidence type="ECO:0000256" key="3">
    <source>
        <dbReference type="ARBA" id="ARBA00023125"/>
    </source>
</evidence>
<dbReference type="FunFam" id="1.10.10.10:FF:000001">
    <property type="entry name" value="LysR family transcriptional regulator"/>
    <property type="match status" value="1"/>
</dbReference>
<keyword evidence="3 6" id="KW-0238">DNA-binding</keyword>
<dbReference type="RefSeq" id="WP_133379186.1">
    <property type="nucleotide sequence ID" value="NZ_FMUH01000005.1"/>
</dbReference>
<protein>
    <submittedName>
        <fullName evidence="6">DNA-binding transcriptional regulator, LysR family</fullName>
    </submittedName>
</protein>
<comment type="similarity">
    <text evidence="1">Belongs to the LysR transcriptional regulatory family.</text>
</comment>
<dbReference type="InterPro" id="IPR036390">
    <property type="entry name" value="WH_DNA-bd_sf"/>
</dbReference>
<evidence type="ECO:0000256" key="2">
    <source>
        <dbReference type="ARBA" id="ARBA00023015"/>
    </source>
</evidence>
<dbReference type="InterPro" id="IPR005119">
    <property type="entry name" value="LysR_subst-bd"/>
</dbReference>
<dbReference type="GO" id="GO:0003677">
    <property type="term" value="F:DNA binding"/>
    <property type="evidence" value="ECO:0007669"/>
    <property type="project" value="UniProtKB-KW"/>
</dbReference>
<dbReference type="InterPro" id="IPR000847">
    <property type="entry name" value="LysR_HTH_N"/>
</dbReference>
<dbReference type="Proteomes" id="UP000198981">
    <property type="component" value="Unassembled WGS sequence"/>
</dbReference>
<dbReference type="Gene3D" id="1.10.10.10">
    <property type="entry name" value="Winged helix-like DNA-binding domain superfamily/Winged helix DNA-binding domain"/>
    <property type="match status" value="1"/>
</dbReference>
<evidence type="ECO:0000313" key="6">
    <source>
        <dbReference type="EMBL" id="SCX54465.1"/>
    </source>
</evidence>
<dbReference type="Gene3D" id="3.40.190.10">
    <property type="entry name" value="Periplasmic binding protein-like II"/>
    <property type="match status" value="2"/>
</dbReference>
<dbReference type="SUPFAM" id="SSF46785">
    <property type="entry name" value="Winged helix' DNA-binding domain"/>
    <property type="match status" value="1"/>
</dbReference>
<accession>A0A1G4YM93</accession>
<reference evidence="7" key="1">
    <citation type="submission" date="2016-10" db="EMBL/GenBank/DDBJ databases">
        <authorList>
            <person name="Varghese N."/>
            <person name="Submissions S."/>
        </authorList>
    </citation>
    <scope>NUCLEOTIDE SEQUENCE [LARGE SCALE GENOMIC DNA]</scope>
    <source>
        <strain evidence="7">DSM 45722</strain>
    </source>
</reference>
<dbReference type="AlphaFoldDB" id="A0A1G4YM93"/>
<proteinExistence type="inferred from homology"/>
<organism evidence="6 7">
    <name type="scientific">Klenkia marina</name>
    <dbReference type="NCBI Taxonomy" id="1960309"/>
    <lineage>
        <taxon>Bacteria</taxon>
        <taxon>Bacillati</taxon>
        <taxon>Actinomycetota</taxon>
        <taxon>Actinomycetes</taxon>
        <taxon>Geodermatophilales</taxon>
        <taxon>Geodermatophilaceae</taxon>
        <taxon>Klenkia</taxon>
    </lineage>
</organism>
<dbReference type="OrthoDB" id="3461141at2"/>
<dbReference type="PRINTS" id="PR00039">
    <property type="entry name" value="HTHLYSR"/>
</dbReference>
<feature type="domain" description="HTH lysR-type" evidence="5">
    <location>
        <begin position="7"/>
        <end position="65"/>
    </location>
</feature>
<evidence type="ECO:0000256" key="4">
    <source>
        <dbReference type="ARBA" id="ARBA00023163"/>
    </source>
</evidence>